<comment type="caution">
    <text evidence="2">The sequence shown here is derived from an EMBL/GenBank/DDBJ whole genome shotgun (WGS) entry which is preliminary data.</text>
</comment>
<dbReference type="InterPro" id="IPR050177">
    <property type="entry name" value="Lipid_A_modif_metabolic_enz"/>
</dbReference>
<keyword evidence="3" id="KW-1185">Reference proteome</keyword>
<reference evidence="2 3" key="1">
    <citation type="submission" date="2019-11" db="EMBL/GenBank/DDBJ databases">
        <title>Bacillus idriensis genome.</title>
        <authorList>
            <person name="Konopka E.N."/>
            <person name="Newman J.D."/>
        </authorList>
    </citation>
    <scope>NUCLEOTIDE SEQUENCE [LARGE SCALE GENOMIC DNA]</scope>
    <source>
        <strain evidence="2 3">DSM 19097</strain>
    </source>
</reference>
<evidence type="ECO:0000313" key="3">
    <source>
        <dbReference type="Proteomes" id="UP000441585"/>
    </source>
</evidence>
<sequence length="309" mass="35274">MVPGTILLCSNAAYHTITLPKRRRRMMKKALIAGFGQFVGFALCSRLLEDGIGVDGYMNTYKDDQEQKIADEKMMLIGRNALFEKISSITDAKENDVIFYCIQDPTDKQNRHDSTLLRDCADLSIKQKIPFILISSAEVFSEAQDKIEKDTVPHPSTENGKAHLQQESEIRELFGGSELYKIVRFPGLFGPWQPQTSFIHQWIISDLTGKKSDVEAKEEKRDILFIDDAVSTLLEIAEAHPYKESIVHLSSMKEGQWSKISQLFSEKSDRNLSYKLSKDIICPVETSVSLERGIQIQTEWIKQNLYIYQ</sequence>
<dbReference type="Pfam" id="PF01370">
    <property type="entry name" value="Epimerase"/>
    <property type="match status" value="1"/>
</dbReference>
<feature type="domain" description="NAD-dependent epimerase/dehydratase" evidence="1">
    <location>
        <begin position="30"/>
        <end position="239"/>
    </location>
</feature>
<dbReference type="Proteomes" id="UP000441585">
    <property type="component" value="Unassembled WGS sequence"/>
</dbReference>
<dbReference type="AlphaFoldDB" id="A0A6I2M8G6"/>
<dbReference type="InterPro" id="IPR036291">
    <property type="entry name" value="NAD(P)-bd_dom_sf"/>
</dbReference>
<gene>
    <name evidence="2" type="ORF">GJU41_01945</name>
</gene>
<organism evidence="2 3">
    <name type="scientific">Metabacillus idriensis</name>
    <dbReference type="NCBI Taxonomy" id="324768"/>
    <lineage>
        <taxon>Bacteria</taxon>
        <taxon>Bacillati</taxon>
        <taxon>Bacillota</taxon>
        <taxon>Bacilli</taxon>
        <taxon>Bacillales</taxon>
        <taxon>Bacillaceae</taxon>
        <taxon>Metabacillus</taxon>
    </lineage>
</organism>
<protein>
    <submittedName>
        <fullName evidence="2">NAD-dependent epimerase/dehydratase family protein</fullName>
    </submittedName>
</protein>
<dbReference type="InterPro" id="IPR001509">
    <property type="entry name" value="Epimerase_deHydtase"/>
</dbReference>
<accession>A0A6I2M8G6</accession>
<dbReference type="EMBL" id="WKKF01000001">
    <property type="protein sequence ID" value="MRX52721.1"/>
    <property type="molecule type" value="Genomic_DNA"/>
</dbReference>
<evidence type="ECO:0000259" key="1">
    <source>
        <dbReference type="Pfam" id="PF01370"/>
    </source>
</evidence>
<proteinExistence type="predicted"/>
<evidence type="ECO:0000313" key="2">
    <source>
        <dbReference type="EMBL" id="MRX52721.1"/>
    </source>
</evidence>
<dbReference type="SUPFAM" id="SSF51735">
    <property type="entry name" value="NAD(P)-binding Rossmann-fold domains"/>
    <property type="match status" value="1"/>
</dbReference>
<dbReference type="PANTHER" id="PTHR43245">
    <property type="entry name" value="BIFUNCTIONAL POLYMYXIN RESISTANCE PROTEIN ARNA"/>
    <property type="match status" value="1"/>
</dbReference>
<name>A0A6I2M8G6_9BACI</name>
<dbReference type="Gene3D" id="3.40.50.720">
    <property type="entry name" value="NAD(P)-binding Rossmann-like Domain"/>
    <property type="match status" value="1"/>
</dbReference>